<dbReference type="AlphaFoldDB" id="K0S1S4"/>
<keyword evidence="2" id="KW-1185">Reference proteome</keyword>
<comment type="caution">
    <text evidence="1">The sequence shown here is derived from an EMBL/GenBank/DDBJ whole genome shotgun (WGS) entry which is preliminary data.</text>
</comment>
<evidence type="ECO:0000313" key="1">
    <source>
        <dbReference type="EMBL" id="EJK58694.1"/>
    </source>
</evidence>
<dbReference type="SUPFAM" id="SSF49899">
    <property type="entry name" value="Concanavalin A-like lectins/glucanases"/>
    <property type="match status" value="1"/>
</dbReference>
<evidence type="ECO:0000313" key="2">
    <source>
        <dbReference type="Proteomes" id="UP000266841"/>
    </source>
</evidence>
<proteinExistence type="predicted"/>
<dbReference type="OrthoDB" id="195558at2759"/>
<dbReference type="EMBL" id="AGNL01024477">
    <property type="protein sequence ID" value="EJK58694.1"/>
    <property type="molecule type" value="Genomic_DNA"/>
</dbReference>
<reference evidence="1 2" key="1">
    <citation type="journal article" date="2012" name="Genome Biol.">
        <title>Genome and low-iron response of an oceanic diatom adapted to chronic iron limitation.</title>
        <authorList>
            <person name="Lommer M."/>
            <person name="Specht M."/>
            <person name="Roy A.S."/>
            <person name="Kraemer L."/>
            <person name="Andreson R."/>
            <person name="Gutowska M.A."/>
            <person name="Wolf J."/>
            <person name="Bergner S.V."/>
            <person name="Schilhabel M.B."/>
            <person name="Klostermeier U.C."/>
            <person name="Beiko R.G."/>
            <person name="Rosenstiel P."/>
            <person name="Hippler M."/>
            <person name="Laroche J."/>
        </authorList>
    </citation>
    <scope>NUCLEOTIDE SEQUENCE [LARGE SCALE GENOMIC DNA]</scope>
    <source>
        <strain evidence="1 2">CCMP1005</strain>
    </source>
</reference>
<dbReference type="Gene3D" id="2.60.120.920">
    <property type="match status" value="1"/>
</dbReference>
<evidence type="ECO:0008006" key="3">
    <source>
        <dbReference type="Google" id="ProtNLM"/>
    </source>
</evidence>
<dbReference type="Proteomes" id="UP000266841">
    <property type="component" value="Unassembled WGS sequence"/>
</dbReference>
<dbReference type="InterPro" id="IPR043136">
    <property type="entry name" value="B30.2/SPRY_sf"/>
</dbReference>
<sequence>MSWSRVFTTQNFTLQYSLSRWTLVLFGRWPMPNLDPERYANEPFSFFMSYLREDFLAVRTDDWGSGNVHTCDCNFYSGTTSWTNWAGEERCEINWEGMEGYEAGDTIGMQLNLDEGTLTVYKNNRRLGVMKGGLSGSYCWCATMAKATITIERCDPPTA</sequence>
<organism evidence="1 2">
    <name type="scientific">Thalassiosira oceanica</name>
    <name type="common">Marine diatom</name>
    <dbReference type="NCBI Taxonomy" id="159749"/>
    <lineage>
        <taxon>Eukaryota</taxon>
        <taxon>Sar</taxon>
        <taxon>Stramenopiles</taxon>
        <taxon>Ochrophyta</taxon>
        <taxon>Bacillariophyta</taxon>
        <taxon>Coscinodiscophyceae</taxon>
        <taxon>Thalassiosirophycidae</taxon>
        <taxon>Thalassiosirales</taxon>
        <taxon>Thalassiosiraceae</taxon>
        <taxon>Thalassiosira</taxon>
    </lineage>
</organism>
<protein>
    <recommendedName>
        <fullName evidence="3">B30.2/SPRY domain-containing protein</fullName>
    </recommendedName>
</protein>
<name>K0S1S4_THAOC</name>
<gene>
    <name evidence="1" type="ORF">THAOC_21158</name>
</gene>
<dbReference type="InterPro" id="IPR013320">
    <property type="entry name" value="ConA-like_dom_sf"/>
</dbReference>
<accession>K0S1S4</accession>